<keyword evidence="2" id="KW-0862">Zinc</keyword>
<keyword evidence="1" id="KW-0479">Metal-binding</keyword>
<dbReference type="GO" id="GO:0046872">
    <property type="term" value="F:metal ion binding"/>
    <property type="evidence" value="ECO:0007669"/>
    <property type="project" value="UniProtKB-KW"/>
</dbReference>
<organism evidence="4 5">
    <name type="scientific">Cinchona calisaya</name>
    <dbReference type="NCBI Taxonomy" id="153742"/>
    <lineage>
        <taxon>Eukaryota</taxon>
        <taxon>Viridiplantae</taxon>
        <taxon>Streptophyta</taxon>
        <taxon>Embryophyta</taxon>
        <taxon>Tracheophyta</taxon>
        <taxon>Spermatophyta</taxon>
        <taxon>Magnoliopsida</taxon>
        <taxon>eudicotyledons</taxon>
        <taxon>Gunneridae</taxon>
        <taxon>Pentapetalae</taxon>
        <taxon>asterids</taxon>
        <taxon>lamiids</taxon>
        <taxon>Gentianales</taxon>
        <taxon>Rubiaceae</taxon>
        <taxon>Cinchonoideae</taxon>
        <taxon>Cinchoneae</taxon>
        <taxon>Cinchona</taxon>
    </lineage>
</organism>
<evidence type="ECO:0000256" key="3">
    <source>
        <dbReference type="ARBA" id="ARBA00023002"/>
    </source>
</evidence>
<gene>
    <name evidence="4" type="ORF">ACH5RR_012140</name>
</gene>
<reference evidence="4 5" key="1">
    <citation type="submission" date="2024-11" db="EMBL/GenBank/DDBJ databases">
        <title>A near-complete genome assembly of Cinchona calisaya.</title>
        <authorList>
            <person name="Lian D.C."/>
            <person name="Zhao X.W."/>
            <person name="Wei L."/>
        </authorList>
    </citation>
    <scope>NUCLEOTIDE SEQUENCE [LARGE SCALE GENOMIC DNA]</scope>
    <source>
        <tissue evidence="4">Nenye</tissue>
    </source>
</reference>
<evidence type="ECO:0008006" key="6">
    <source>
        <dbReference type="Google" id="ProtNLM"/>
    </source>
</evidence>
<evidence type="ECO:0000256" key="1">
    <source>
        <dbReference type="ARBA" id="ARBA00022723"/>
    </source>
</evidence>
<dbReference type="EMBL" id="JBJUIK010000005">
    <property type="protein sequence ID" value="KAL3527484.1"/>
    <property type="molecule type" value="Genomic_DNA"/>
</dbReference>
<dbReference type="GO" id="GO:0016491">
    <property type="term" value="F:oxidoreductase activity"/>
    <property type="evidence" value="ECO:0007669"/>
    <property type="project" value="UniProtKB-KW"/>
</dbReference>
<protein>
    <recommendedName>
        <fullName evidence="6">Mannitol dehydrogenase</fullName>
    </recommendedName>
</protein>
<sequence length="99" mass="11121">MPLFDVLKPHGKLIMVGAPTEPNEIVVPTLIMSRKMVGWAAAAGLKETREIINFAAEHNITADIELLPMDYVNKAMDRLAKNDVRYRFVLDIANTLKED</sequence>
<dbReference type="Gene3D" id="3.90.180.10">
    <property type="entry name" value="Medium-chain alcohol dehydrogenases, catalytic domain"/>
    <property type="match status" value="1"/>
</dbReference>
<name>A0ABD3A706_9GENT</name>
<evidence type="ECO:0000313" key="4">
    <source>
        <dbReference type="EMBL" id="KAL3527484.1"/>
    </source>
</evidence>
<dbReference type="Proteomes" id="UP001630127">
    <property type="component" value="Unassembled WGS sequence"/>
</dbReference>
<accession>A0ABD3A706</accession>
<dbReference type="InterPro" id="IPR036291">
    <property type="entry name" value="NAD(P)-bd_dom_sf"/>
</dbReference>
<evidence type="ECO:0000313" key="5">
    <source>
        <dbReference type="Proteomes" id="UP001630127"/>
    </source>
</evidence>
<comment type="caution">
    <text evidence="4">The sequence shown here is derived from an EMBL/GenBank/DDBJ whole genome shotgun (WGS) entry which is preliminary data.</text>
</comment>
<proteinExistence type="predicted"/>
<dbReference type="SUPFAM" id="SSF51735">
    <property type="entry name" value="NAD(P)-binding Rossmann-fold domains"/>
    <property type="match status" value="1"/>
</dbReference>
<dbReference type="InterPro" id="IPR047109">
    <property type="entry name" value="CAD-like"/>
</dbReference>
<keyword evidence="5" id="KW-1185">Reference proteome</keyword>
<dbReference type="PANTHER" id="PTHR42683">
    <property type="entry name" value="ALDEHYDE REDUCTASE"/>
    <property type="match status" value="1"/>
</dbReference>
<dbReference type="FunFam" id="3.90.180.10:FF:000100">
    <property type="entry name" value="Putative cinnamyl alcohol dehydrogenase 6"/>
    <property type="match status" value="1"/>
</dbReference>
<evidence type="ECO:0000256" key="2">
    <source>
        <dbReference type="ARBA" id="ARBA00022833"/>
    </source>
</evidence>
<dbReference type="Gene3D" id="3.40.50.720">
    <property type="entry name" value="NAD(P)-binding Rossmann-like Domain"/>
    <property type="match status" value="1"/>
</dbReference>
<keyword evidence="3" id="KW-0560">Oxidoreductase</keyword>
<dbReference type="AlphaFoldDB" id="A0ABD3A706"/>